<comment type="caution">
    <text evidence="1">The sequence shown here is derived from an EMBL/GenBank/DDBJ whole genome shotgun (WGS) entry which is preliminary data.</text>
</comment>
<gene>
    <name evidence="1" type="ORF">DCF15_05835</name>
</gene>
<sequence>MQGVKPDKVNEWMAEYQCELLAHTDALRHGSRQNVGKPEPREVVKWNQEAYGEYQWRVANAIALYP</sequence>
<dbReference type="Proteomes" id="UP000249794">
    <property type="component" value="Unassembled WGS sequence"/>
</dbReference>
<dbReference type="AlphaFoldDB" id="A0A2W4XL23"/>
<accession>A0A2W4XL23</accession>
<dbReference type="EMBL" id="QBMP01000039">
    <property type="protein sequence ID" value="PZO58056.1"/>
    <property type="molecule type" value="Genomic_DNA"/>
</dbReference>
<proteinExistence type="predicted"/>
<organism evidence="1 2">
    <name type="scientific">Phormidesmis priestleyi</name>
    <dbReference type="NCBI Taxonomy" id="268141"/>
    <lineage>
        <taxon>Bacteria</taxon>
        <taxon>Bacillati</taxon>
        <taxon>Cyanobacteriota</taxon>
        <taxon>Cyanophyceae</taxon>
        <taxon>Leptolyngbyales</taxon>
        <taxon>Leptolyngbyaceae</taxon>
        <taxon>Phormidesmis</taxon>
    </lineage>
</organism>
<reference evidence="2" key="1">
    <citation type="submission" date="2018-04" db="EMBL/GenBank/DDBJ databases">
        <authorList>
            <person name="Cornet L."/>
        </authorList>
    </citation>
    <scope>NUCLEOTIDE SEQUENCE [LARGE SCALE GENOMIC DNA]</scope>
</reference>
<protein>
    <submittedName>
        <fullName evidence="1">Uncharacterized protein</fullName>
    </submittedName>
</protein>
<reference evidence="1 2" key="2">
    <citation type="submission" date="2018-06" db="EMBL/GenBank/DDBJ databases">
        <title>Metagenomic assembly of (sub)arctic Cyanobacteria and their associated microbiome from non-axenic cultures.</title>
        <authorList>
            <person name="Baurain D."/>
        </authorList>
    </citation>
    <scope>NUCLEOTIDE SEQUENCE [LARGE SCALE GENOMIC DNA]</scope>
    <source>
        <strain evidence="1">ULC027bin1</strain>
    </source>
</reference>
<name>A0A2W4XL23_9CYAN</name>
<evidence type="ECO:0000313" key="1">
    <source>
        <dbReference type="EMBL" id="PZO58056.1"/>
    </source>
</evidence>
<evidence type="ECO:0000313" key="2">
    <source>
        <dbReference type="Proteomes" id="UP000249794"/>
    </source>
</evidence>